<dbReference type="GO" id="GO:0005524">
    <property type="term" value="F:ATP binding"/>
    <property type="evidence" value="ECO:0007669"/>
    <property type="project" value="InterPro"/>
</dbReference>
<dbReference type="InterPro" id="IPR011009">
    <property type="entry name" value="Kinase-like_dom_sf"/>
</dbReference>
<dbReference type="OrthoDB" id="410920at2759"/>
<evidence type="ECO:0000313" key="4">
    <source>
        <dbReference type="Proteomes" id="UP000242450"/>
    </source>
</evidence>
<dbReference type="PANTHER" id="PTHR22961:SF16">
    <property type="entry name" value="SERINE_THREONINE-PROTEIN KINASE 40"/>
    <property type="match status" value="1"/>
</dbReference>
<proteinExistence type="predicted"/>
<dbReference type="InterPro" id="IPR024104">
    <property type="entry name" value="Tribbles/Ser_Thr_kinase_40"/>
</dbReference>
<comment type="caution">
    <text evidence="3">The sequence shown here is derived from an EMBL/GenBank/DDBJ whole genome shotgun (WGS) entry which is preliminary data.</text>
</comment>
<reference evidence="3 4" key="1">
    <citation type="journal article" date="2018" name="Mol. Genet. Genomics">
        <title>The red deer Cervus elaphus genome CerEla1.0: sequencing, annotating, genes, and chromosomes.</title>
        <authorList>
            <person name="Bana N.A."/>
            <person name="Nyiri A."/>
            <person name="Nagy J."/>
            <person name="Frank K."/>
            <person name="Nagy T."/>
            <person name="Steger V."/>
            <person name="Schiller M."/>
            <person name="Lakatos P."/>
            <person name="Sugar L."/>
            <person name="Horn P."/>
            <person name="Barta E."/>
            <person name="Orosz L."/>
        </authorList>
    </citation>
    <scope>NUCLEOTIDE SEQUENCE [LARGE SCALE GENOMIC DNA]</scope>
    <source>
        <strain evidence="3">Hungarian</strain>
    </source>
</reference>
<evidence type="ECO:0000313" key="3">
    <source>
        <dbReference type="EMBL" id="OWK05403.1"/>
    </source>
</evidence>
<dbReference type="EMBL" id="MKHE01000020">
    <property type="protein sequence ID" value="OWK05403.1"/>
    <property type="molecule type" value="Genomic_DNA"/>
</dbReference>
<feature type="compositionally biased region" description="Basic and acidic residues" evidence="1">
    <location>
        <begin position="1"/>
        <end position="10"/>
    </location>
</feature>
<feature type="non-terminal residue" evidence="3">
    <location>
        <position position="405"/>
    </location>
</feature>
<dbReference type="Pfam" id="PF00069">
    <property type="entry name" value="Pkinase"/>
    <property type="match status" value="1"/>
</dbReference>
<dbReference type="PROSITE" id="PS50011">
    <property type="entry name" value="PROTEIN_KINASE_DOM"/>
    <property type="match status" value="1"/>
</dbReference>
<dbReference type="PANTHER" id="PTHR22961">
    <property type="entry name" value="SER/THR PROTEIN KINASE-TRB"/>
    <property type="match status" value="1"/>
</dbReference>
<name>A0A212CH80_CEREH</name>
<feature type="region of interest" description="Disordered" evidence="1">
    <location>
        <begin position="1"/>
        <end position="23"/>
    </location>
</feature>
<dbReference type="Proteomes" id="UP000242450">
    <property type="component" value="Chromosome 20"/>
</dbReference>
<dbReference type="GO" id="GO:0004672">
    <property type="term" value="F:protein kinase activity"/>
    <property type="evidence" value="ECO:0007669"/>
    <property type="project" value="InterPro"/>
</dbReference>
<organism evidence="3 4">
    <name type="scientific">Cervus elaphus hippelaphus</name>
    <name type="common">European red deer</name>
    <dbReference type="NCBI Taxonomy" id="46360"/>
    <lineage>
        <taxon>Eukaryota</taxon>
        <taxon>Metazoa</taxon>
        <taxon>Chordata</taxon>
        <taxon>Craniata</taxon>
        <taxon>Vertebrata</taxon>
        <taxon>Euteleostomi</taxon>
        <taxon>Mammalia</taxon>
        <taxon>Eutheria</taxon>
        <taxon>Laurasiatheria</taxon>
        <taxon>Artiodactyla</taxon>
        <taxon>Ruminantia</taxon>
        <taxon>Pecora</taxon>
        <taxon>Cervidae</taxon>
        <taxon>Cervinae</taxon>
        <taxon>Cervus</taxon>
    </lineage>
</organism>
<dbReference type="Gene3D" id="1.10.510.10">
    <property type="entry name" value="Transferase(Phosphotransferase) domain 1"/>
    <property type="match status" value="1"/>
</dbReference>
<accession>A0A212CH80</accession>
<dbReference type="InterPro" id="IPR000719">
    <property type="entry name" value="Prot_kinase_dom"/>
</dbReference>
<sequence length="405" mass="44738">MKRRASDRGAGETSARAKALGSGISGNNAKRAGPFILGKPLMASHSAWKSKGCGVLLLCACLPKILTLEERGDQGIESQEERQGKMLLHTEYSLLSLLHTQDGVVHHHGLFQVEPLALALALLSPRPSPGLCPSSQDRTCEVVEDTESSRMVKKMKKRICLVLDCLCAHDFSDKTADLINLQHYVIKEKRLSERETVVIFYDVVRVVEALHQASLPSLLTWEPAGGLARLWVERPLPPRIPRGRRLLFSLTHRITITNFCLGKHLVSEGDLLKDQRGSPAYISPDVLSGRPYRGKPSDMWALGVVLFTMLYGQFPFYDSIPQELFRKIKAAEYTIPEDGRVSENTVCLIRKLLVLDPQQRLAAAAVLEALSATIASWQSLSSLSGPLQVVPDIDDQMSNADSSQE</sequence>
<protein>
    <submittedName>
        <fullName evidence="3">STK40</fullName>
    </submittedName>
</protein>
<evidence type="ECO:0000259" key="2">
    <source>
        <dbReference type="PROSITE" id="PS50011"/>
    </source>
</evidence>
<dbReference type="SMART" id="SM00220">
    <property type="entry name" value="S_TKc"/>
    <property type="match status" value="1"/>
</dbReference>
<evidence type="ECO:0000256" key="1">
    <source>
        <dbReference type="SAM" id="MobiDB-lite"/>
    </source>
</evidence>
<dbReference type="AlphaFoldDB" id="A0A212CH80"/>
<keyword evidence="4" id="KW-1185">Reference proteome</keyword>
<feature type="domain" description="Protein kinase" evidence="2">
    <location>
        <begin position="14"/>
        <end position="374"/>
    </location>
</feature>
<dbReference type="SUPFAM" id="SSF56112">
    <property type="entry name" value="Protein kinase-like (PK-like)"/>
    <property type="match status" value="1"/>
</dbReference>
<gene>
    <name evidence="3" type="ORF">Celaphus_00002744</name>
</gene>